<reference evidence="3" key="2">
    <citation type="submission" date="2025-08" db="UniProtKB">
        <authorList>
            <consortium name="RefSeq"/>
        </authorList>
    </citation>
    <scope>IDENTIFICATION</scope>
    <source>
        <tissue evidence="3">Whole plant</tissue>
    </source>
</reference>
<gene>
    <name evidence="3" type="primary">LOC107487015</name>
</gene>
<evidence type="ECO:0000313" key="2">
    <source>
        <dbReference type="Proteomes" id="UP000515211"/>
    </source>
</evidence>
<proteinExistence type="predicted"/>
<dbReference type="Pfam" id="PF00078">
    <property type="entry name" value="RVT_1"/>
    <property type="match status" value="1"/>
</dbReference>
<dbReference type="PANTHER" id="PTHR33116">
    <property type="entry name" value="REVERSE TRANSCRIPTASE ZINC-BINDING DOMAIN-CONTAINING PROTEIN-RELATED-RELATED"/>
    <property type="match status" value="1"/>
</dbReference>
<accession>A0A6P4D696</accession>
<keyword evidence="2" id="KW-1185">Reference proteome</keyword>
<name>A0A6P4D696_ARADU</name>
<feature type="domain" description="Reverse transcriptase" evidence="1">
    <location>
        <begin position="1"/>
        <end position="159"/>
    </location>
</feature>
<dbReference type="Proteomes" id="UP000515211">
    <property type="component" value="Chromosome 5"/>
</dbReference>
<sequence>MGFGQRWRNWMKECVSTATMSVLVNGSPSKPFKMERGLRQGDPLSPLLFVLVVDVLHRMLGEAVRNGRIAPLLVGRDHIELSHLQFADDTILFCPPETETIMNYKRLLRCFELMSGLSINFDKSSLISVNCEQEWVERGCRLLGCKQAVLPVRYLGISLGANPRLVKTWKPIIDKMEEKLSLWKAKILNKAGKLVLIKSVLNSLPIYYLSLYKMPKAVADKLITLQRRFMWGKEDGNYDQPVPVKGDPWKDICQLNIKEQQVKDKIISGIAMEVGDGRKTMFWEDNWIQGGPLKWRRELFQWELELVHQLHERLRPVKLSTGRQDNLVLQSETLSQEITSYNFTSVIWKGLVPPRIELFGWFVLVGRVWCAWLRGFRRDWAVPGTIKGLFESWTSMLNRKEEKKRWLIEFFAVIWNIWLKRNDRIFNNREAGVEVIQSRMFLSYKEWACIDSFGC</sequence>
<dbReference type="PROSITE" id="PS50878">
    <property type="entry name" value="RT_POL"/>
    <property type="match status" value="1"/>
</dbReference>
<organism evidence="2 3">
    <name type="scientific">Arachis duranensis</name>
    <name type="common">Wild peanut</name>
    <dbReference type="NCBI Taxonomy" id="130453"/>
    <lineage>
        <taxon>Eukaryota</taxon>
        <taxon>Viridiplantae</taxon>
        <taxon>Streptophyta</taxon>
        <taxon>Embryophyta</taxon>
        <taxon>Tracheophyta</taxon>
        <taxon>Spermatophyta</taxon>
        <taxon>Magnoliopsida</taxon>
        <taxon>eudicotyledons</taxon>
        <taxon>Gunneridae</taxon>
        <taxon>Pentapetalae</taxon>
        <taxon>rosids</taxon>
        <taxon>fabids</taxon>
        <taxon>Fabales</taxon>
        <taxon>Fabaceae</taxon>
        <taxon>Papilionoideae</taxon>
        <taxon>50 kb inversion clade</taxon>
        <taxon>dalbergioids sensu lato</taxon>
        <taxon>Dalbergieae</taxon>
        <taxon>Pterocarpus clade</taxon>
        <taxon>Arachis</taxon>
    </lineage>
</organism>
<dbReference type="SUPFAM" id="SSF56672">
    <property type="entry name" value="DNA/RNA polymerases"/>
    <property type="match status" value="1"/>
</dbReference>
<dbReference type="InterPro" id="IPR000477">
    <property type="entry name" value="RT_dom"/>
</dbReference>
<evidence type="ECO:0000259" key="1">
    <source>
        <dbReference type="PROSITE" id="PS50878"/>
    </source>
</evidence>
<dbReference type="AlphaFoldDB" id="A0A6P4D696"/>
<dbReference type="KEGG" id="adu:107487015"/>
<reference evidence="2" key="1">
    <citation type="journal article" date="2016" name="Nat. Genet.">
        <title>The genome sequences of Arachis duranensis and Arachis ipaensis, the diploid ancestors of cultivated peanut.</title>
        <authorList>
            <person name="Bertioli D.J."/>
            <person name="Cannon S.B."/>
            <person name="Froenicke L."/>
            <person name="Huang G."/>
            <person name="Farmer A.D."/>
            <person name="Cannon E.K."/>
            <person name="Liu X."/>
            <person name="Gao D."/>
            <person name="Clevenger J."/>
            <person name="Dash S."/>
            <person name="Ren L."/>
            <person name="Moretzsohn M.C."/>
            <person name="Shirasawa K."/>
            <person name="Huang W."/>
            <person name="Vidigal B."/>
            <person name="Abernathy B."/>
            <person name="Chu Y."/>
            <person name="Niederhuth C.E."/>
            <person name="Umale P."/>
            <person name="Araujo A.C."/>
            <person name="Kozik A."/>
            <person name="Kim K.D."/>
            <person name="Burow M.D."/>
            <person name="Varshney R.K."/>
            <person name="Wang X."/>
            <person name="Zhang X."/>
            <person name="Barkley N."/>
            <person name="Guimaraes P.M."/>
            <person name="Isobe S."/>
            <person name="Guo B."/>
            <person name="Liao B."/>
            <person name="Stalker H.T."/>
            <person name="Schmitz R.J."/>
            <person name="Scheffler B.E."/>
            <person name="Leal-Bertioli S.C."/>
            <person name="Xun X."/>
            <person name="Jackson S.A."/>
            <person name="Michelmore R."/>
            <person name="Ozias-Akins P."/>
        </authorList>
    </citation>
    <scope>NUCLEOTIDE SEQUENCE [LARGE SCALE GENOMIC DNA]</scope>
    <source>
        <strain evidence="2">cv. V14167</strain>
    </source>
</reference>
<dbReference type="RefSeq" id="XP_015963081.1">
    <property type="nucleotide sequence ID" value="XM_016107595.1"/>
</dbReference>
<dbReference type="GeneID" id="107487015"/>
<evidence type="ECO:0000313" key="3">
    <source>
        <dbReference type="RefSeq" id="XP_015963081.1"/>
    </source>
</evidence>
<dbReference type="PANTHER" id="PTHR33116:SF75">
    <property type="entry name" value="RIBONUCLEASE H PROTEIN"/>
    <property type="match status" value="1"/>
</dbReference>
<dbReference type="InterPro" id="IPR043502">
    <property type="entry name" value="DNA/RNA_pol_sf"/>
</dbReference>
<protein>
    <submittedName>
        <fullName evidence="3">Uncharacterized protein LOC107487015</fullName>
    </submittedName>
</protein>